<name>A0AAJ0MC73_9PEZI</name>
<dbReference type="EMBL" id="JAUIQD010000005">
    <property type="protein sequence ID" value="KAK3349314.1"/>
    <property type="molecule type" value="Genomic_DNA"/>
</dbReference>
<evidence type="ECO:0000313" key="1">
    <source>
        <dbReference type="EMBL" id="KAK3349314.1"/>
    </source>
</evidence>
<dbReference type="Proteomes" id="UP001275084">
    <property type="component" value="Unassembled WGS sequence"/>
</dbReference>
<gene>
    <name evidence="1" type="ORF">B0T25DRAFT_239070</name>
</gene>
<comment type="caution">
    <text evidence="1">The sequence shown here is derived from an EMBL/GenBank/DDBJ whole genome shotgun (WGS) entry which is preliminary data.</text>
</comment>
<keyword evidence="2" id="KW-1185">Reference proteome</keyword>
<dbReference type="PROSITE" id="PS51257">
    <property type="entry name" value="PROKAR_LIPOPROTEIN"/>
    <property type="match status" value="1"/>
</dbReference>
<dbReference type="AlphaFoldDB" id="A0AAJ0MC73"/>
<accession>A0AAJ0MC73</accession>
<sequence length="174" mass="18926">MDEKASCPSWVNHFSEKSCLTRGMSLGWGTAIGGCHLEHIHIALCKCIFILDELRQSDSCPLTPSSLDIVVLDPPGVKHETSTTSQLPPPCPSQDSASPAKCCWLHLACRTFPPRHGPAIYQASLEHGFSSQALHGDSQHSVGCPLLTSRASASSPSFFAILFWCLFLRPPQRT</sequence>
<organism evidence="1 2">
    <name type="scientific">Lasiosphaeria hispida</name>
    <dbReference type="NCBI Taxonomy" id="260671"/>
    <lineage>
        <taxon>Eukaryota</taxon>
        <taxon>Fungi</taxon>
        <taxon>Dikarya</taxon>
        <taxon>Ascomycota</taxon>
        <taxon>Pezizomycotina</taxon>
        <taxon>Sordariomycetes</taxon>
        <taxon>Sordariomycetidae</taxon>
        <taxon>Sordariales</taxon>
        <taxon>Lasiosphaeriaceae</taxon>
        <taxon>Lasiosphaeria</taxon>
    </lineage>
</organism>
<protein>
    <submittedName>
        <fullName evidence="1">Uncharacterized protein</fullName>
    </submittedName>
</protein>
<reference evidence="1" key="1">
    <citation type="journal article" date="2023" name="Mol. Phylogenet. Evol.">
        <title>Genome-scale phylogeny and comparative genomics of the fungal order Sordariales.</title>
        <authorList>
            <person name="Hensen N."/>
            <person name="Bonometti L."/>
            <person name="Westerberg I."/>
            <person name="Brannstrom I.O."/>
            <person name="Guillou S."/>
            <person name="Cros-Aarteil S."/>
            <person name="Calhoun S."/>
            <person name="Haridas S."/>
            <person name="Kuo A."/>
            <person name="Mondo S."/>
            <person name="Pangilinan J."/>
            <person name="Riley R."/>
            <person name="LaButti K."/>
            <person name="Andreopoulos B."/>
            <person name="Lipzen A."/>
            <person name="Chen C."/>
            <person name="Yan M."/>
            <person name="Daum C."/>
            <person name="Ng V."/>
            <person name="Clum A."/>
            <person name="Steindorff A."/>
            <person name="Ohm R.A."/>
            <person name="Martin F."/>
            <person name="Silar P."/>
            <person name="Natvig D.O."/>
            <person name="Lalanne C."/>
            <person name="Gautier V."/>
            <person name="Ament-Velasquez S.L."/>
            <person name="Kruys A."/>
            <person name="Hutchinson M.I."/>
            <person name="Powell A.J."/>
            <person name="Barry K."/>
            <person name="Miller A.N."/>
            <person name="Grigoriev I.V."/>
            <person name="Debuchy R."/>
            <person name="Gladieux P."/>
            <person name="Hiltunen Thoren M."/>
            <person name="Johannesson H."/>
        </authorList>
    </citation>
    <scope>NUCLEOTIDE SEQUENCE</scope>
    <source>
        <strain evidence="1">CBS 955.72</strain>
    </source>
</reference>
<reference evidence="1" key="2">
    <citation type="submission" date="2023-06" db="EMBL/GenBank/DDBJ databases">
        <authorList>
            <consortium name="Lawrence Berkeley National Laboratory"/>
            <person name="Haridas S."/>
            <person name="Hensen N."/>
            <person name="Bonometti L."/>
            <person name="Westerberg I."/>
            <person name="Brannstrom I.O."/>
            <person name="Guillou S."/>
            <person name="Cros-Aarteil S."/>
            <person name="Calhoun S."/>
            <person name="Kuo A."/>
            <person name="Mondo S."/>
            <person name="Pangilinan J."/>
            <person name="Riley R."/>
            <person name="Labutti K."/>
            <person name="Andreopoulos B."/>
            <person name="Lipzen A."/>
            <person name="Chen C."/>
            <person name="Yanf M."/>
            <person name="Daum C."/>
            <person name="Ng V."/>
            <person name="Clum A."/>
            <person name="Steindorff A."/>
            <person name="Ohm R."/>
            <person name="Martin F."/>
            <person name="Silar P."/>
            <person name="Natvig D."/>
            <person name="Lalanne C."/>
            <person name="Gautier V."/>
            <person name="Ament-Velasquez S.L."/>
            <person name="Kruys A."/>
            <person name="Hutchinson M.I."/>
            <person name="Powell A.J."/>
            <person name="Barry K."/>
            <person name="Miller A.N."/>
            <person name="Grigoriev I.V."/>
            <person name="Debuchy R."/>
            <person name="Gladieux P."/>
            <person name="Thoren M.H."/>
            <person name="Johannesson H."/>
        </authorList>
    </citation>
    <scope>NUCLEOTIDE SEQUENCE</scope>
    <source>
        <strain evidence="1">CBS 955.72</strain>
    </source>
</reference>
<evidence type="ECO:0000313" key="2">
    <source>
        <dbReference type="Proteomes" id="UP001275084"/>
    </source>
</evidence>
<proteinExistence type="predicted"/>